<dbReference type="GO" id="GO:0016791">
    <property type="term" value="F:phosphatase activity"/>
    <property type="evidence" value="ECO:0007669"/>
    <property type="project" value="TreeGrafter"/>
</dbReference>
<evidence type="ECO:0000256" key="1">
    <source>
        <dbReference type="ARBA" id="ARBA00022801"/>
    </source>
</evidence>
<feature type="domain" description="Response regulatory" evidence="3">
    <location>
        <begin position="2"/>
        <end position="118"/>
    </location>
</feature>
<feature type="modified residue" description="4-aspartylphosphate" evidence="2">
    <location>
        <position position="51"/>
    </location>
</feature>
<dbReference type="InterPro" id="IPR001789">
    <property type="entry name" value="Sig_transdc_resp-reg_receiver"/>
</dbReference>
<dbReference type="Gene3D" id="3.40.50.2300">
    <property type="match status" value="1"/>
</dbReference>
<keyword evidence="2" id="KW-0597">Phosphoprotein</keyword>
<dbReference type="OrthoDB" id="9811749at2"/>
<reference evidence="4 5" key="1">
    <citation type="submission" date="2017-02" db="EMBL/GenBank/DDBJ databases">
        <title>Pseudoalteromonas ulvae TC14 Genome.</title>
        <authorList>
            <person name="Molmeret M."/>
        </authorList>
    </citation>
    <scope>NUCLEOTIDE SEQUENCE [LARGE SCALE GENOMIC DNA]</scope>
    <source>
        <strain evidence="4">TC14</strain>
    </source>
</reference>
<sequence length="551" mass="61690">MRILVVDDQQLNRKLLTFMLNAEGYDVETAENGQLALEKIPIYQPDIVLLDVLMPVMDGYETAPLIKELSQDVYLPIIFITALDDQNSLQRCLEVGGDDFLNKPFDKVILSAKIKAHSRTRELSKKSYQQNQLLEYHQNETEREHEIVEHIFANALQERLIVPDLIDYHMSPASMFNGDLFLVAPSPVGGIYMLLGDFTGHGLAAAIGALPTSKVFYTMTHKGLSVGDIAAELNTVLTQLLPEHMFCAATIIELSGSGRSFSAWLGGLPDCYVLNENGQVKRVLESQHMALGILDDHEFERDIVHFEVDNTDRILVFTDGIIEAADRNDDYFGENRVLDVMASSEHAGILEIVDAVKEFSGEIAQQDDLSLALLHCKPSPLLKPRERIYCDIPVSFSLNLDAKLLKTTDPVIQMVNLISSIEGASEHRSNLFLLLSEAYNNAVDHGLLELDSHLKDEEDGFLLFYEQRTQRLEALESGEINLSATYEPHSKEIKLTVEDSGKGFKRGTHFCRSEDDHEHGRGVGLMAEIAKEVTYNEIGNIITISYQLINN</sequence>
<dbReference type="Pfam" id="PF00072">
    <property type="entry name" value="Response_reg"/>
    <property type="match status" value="1"/>
</dbReference>
<evidence type="ECO:0000256" key="2">
    <source>
        <dbReference type="PROSITE-ProRule" id="PRU00169"/>
    </source>
</evidence>
<organism evidence="4 5">
    <name type="scientific">Pseudoalteromonas ulvae</name>
    <dbReference type="NCBI Taxonomy" id="107327"/>
    <lineage>
        <taxon>Bacteria</taxon>
        <taxon>Pseudomonadati</taxon>
        <taxon>Pseudomonadota</taxon>
        <taxon>Gammaproteobacteria</taxon>
        <taxon>Alteromonadales</taxon>
        <taxon>Pseudoalteromonadaceae</taxon>
        <taxon>Pseudoalteromonas</taxon>
    </lineage>
</organism>
<proteinExistence type="predicted"/>
<dbReference type="InterPro" id="IPR036890">
    <property type="entry name" value="HATPase_C_sf"/>
</dbReference>
<dbReference type="Pfam" id="PF13581">
    <property type="entry name" value="HATPase_c_2"/>
    <property type="match status" value="1"/>
</dbReference>
<comment type="caution">
    <text evidence="4">The sequence shown here is derived from an EMBL/GenBank/DDBJ whole genome shotgun (WGS) entry which is preliminary data.</text>
</comment>
<name>A0A244CV21_PSEDV</name>
<dbReference type="InterPro" id="IPR052016">
    <property type="entry name" value="Bact_Sigma-Reg"/>
</dbReference>
<dbReference type="Gene3D" id="3.60.40.10">
    <property type="entry name" value="PPM-type phosphatase domain"/>
    <property type="match status" value="1"/>
</dbReference>
<evidence type="ECO:0000313" key="4">
    <source>
        <dbReference type="EMBL" id="OUL59438.1"/>
    </source>
</evidence>
<dbReference type="PANTHER" id="PTHR43156:SF2">
    <property type="entry name" value="STAGE II SPORULATION PROTEIN E"/>
    <property type="match status" value="1"/>
</dbReference>
<dbReference type="Gene3D" id="3.30.565.10">
    <property type="entry name" value="Histidine kinase-like ATPase, C-terminal domain"/>
    <property type="match status" value="1"/>
</dbReference>
<dbReference type="PROSITE" id="PS50110">
    <property type="entry name" value="RESPONSE_REGULATORY"/>
    <property type="match status" value="1"/>
</dbReference>
<dbReference type="EMBL" id="MWPV01000001">
    <property type="protein sequence ID" value="OUL59438.1"/>
    <property type="molecule type" value="Genomic_DNA"/>
</dbReference>
<dbReference type="Proteomes" id="UP000194841">
    <property type="component" value="Unassembled WGS sequence"/>
</dbReference>
<protein>
    <submittedName>
        <fullName evidence="4">Fused response regulator/phosphatase</fullName>
    </submittedName>
</protein>
<dbReference type="InterPro" id="IPR001932">
    <property type="entry name" value="PPM-type_phosphatase-like_dom"/>
</dbReference>
<dbReference type="SMART" id="SM00448">
    <property type="entry name" value="REC"/>
    <property type="match status" value="1"/>
</dbReference>
<dbReference type="SMART" id="SM00331">
    <property type="entry name" value="PP2C_SIG"/>
    <property type="match status" value="1"/>
</dbReference>
<dbReference type="PANTHER" id="PTHR43156">
    <property type="entry name" value="STAGE II SPORULATION PROTEIN E-RELATED"/>
    <property type="match status" value="1"/>
</dbReference>
<dbReference type="InterPro" id="IPR036457">
    <property type="entry name" value="PPM-type-like_dom_sf"/>
</dbReference>
<dbReference type="SUPFAM" id="SSF52172">
    <property type="entry name" value="CheY-like"/>
    <property type="match status" value="1"/>
</dbReference>
<dbReference type="AlphaFoldDB" id="A0A244CV21"/>
<dbReference type="InterPro" id="IPR003594">
    <property type="entry name" value="HATPase_dom"/>
</dbReference>
<evidence type="ECO:0000313" key="5">
    <source>
        <dbReference type="Proteomes" id="UP000194841"/>
    </source>
</evidence>
<accession>A0A244CV21</accession>
<dbReference type="Pfam" id="PF07228">
    <property type="entry name" value="SpoIIE"/>
    <property type="match status" value="1"/>
</dbReference>
<dbReference type="RefSeq" id="WP_086742828.1">
    <property type="nucleotide sequence ID" value="NZ_MWPV01000001.1"/>
</dbReference>
<dbReference type="SUPFAM" id="SSF81606">
    <property type="entry name" value="PP2C-like"/>
    <property type="match status" value="1"/>
</dbReference>
<dbReference type="GO" id="GO:0000160">
    <property type="term" value="P:phosphorelay signal transduction system"/>
    <property type="evidence" value="ECO:0007669"/>
    <property type="project" value="InterPro"/>
</dbReference>
<dbReference type="InterPro" id="IPR011006">
    <property type="entry name" value="CheY-like_superfamily"/>
</dbReference>
<gene>
    <name evidence="4" type="ORF">B1199_03980</name>
</gene>
<keyword evidence="5" id="KW-1185">Reference proteome</keyword>
<dbReference type="CDD" id="cd16936">
    <property type="entry name" value="HATPase_RsbW-like"/>
    <property type="match status" value="1"/>
</dbReference>
<evidence type="ECO:0000259" key="3">
    <source>
        <dbReference type="PROSITE" id="PS50110"/>
    </source>
</evidence>
<keyword evidence="1" id="KW-0378">Hydrolase</keyword>